<dbReference type="EMBL" id="LUTY01002542">
    <property type="protein sequence ID" value="OAD20126.1"/>
    <property type="molecule type" value="Genomic_DNA"/>
</dbReference>
<protein>
    <submittedName>
        <fullName evidence="2">Uncharacterized protein</fullName>
    </submittedName>
</protein>
<keyword evidence="1" id="KW-1133">Transmembrane helix</keyword>
<evidence type="ECO:0000313" key="3">
    <source>
        <dbReference type="Proteomes" id="UP000076962"/>
    </source>
</evidence>
<proteinExistence type="predicted"/>
<feature type="transmembrane region" description="Helical" evidence="1">
    <location>
        <begin position="20"/>
        <end position="39"/>
    </location>
</feature>
<keyword evidence="3" id="KW-1185">Reference proteome</keyword>
<name>A0A176RWN3_9GAMM</name>
<keyword evidence="1" id="KW-0472">Membrane</keyword>
<reference evidence="2 3" key="1">
    <citation type="submission" date="2016-05" db="EMBL/GenBank/DDBJ databases">
        <title>Single-cell genome of chain-forming Candidatus Thiomargarita nelsonii and comparison to other large sulfur-oxidizing bacteria.</title>
        <authorList>
            <person name="Winkel M."/>
            <person name="Salman V."/>
            <person name="Woyke T."/>
            <person name="Schulz-Vogt H."/>
            <person name="Richter M."/>
            <person name="Flood B."/>
            <person name="Bailey J."/>
            <person name="Amann R."/>
            <person name="Mussmann M."/>
        </authorList>
    </citation>
    <scope>NUCLEOTIDE SEQUENCE [LARGE SCALE GENOMIC DNA]</scope>
    <source>
        <strain evidence="2 3">THI036</strain>
    </source>
</reference>
<dbReference type="Proteomes" id="UP000076962">
    <property type="component" value="Unassembled WGS sequence"/>
</dbReference>
<sequence>MLVPTLCVGTRSKSRIVRSITPYLITPINLVVFPVLFVVEHSLYSLTIATKTSFFECHDLILSFSCSCFRMVNHALLTETTDWAASLRQPALSNSLSA</sequence>
<evidence type="ECO:0000256" key="1">
    <source>
        <dbReference type="SAM" id="Phobius"/>
    </source>
</evidence>
<evidence type="ECO:0000313" key="2">
    <source>
        <dbReference type="EMBL" id="OAD20126.1"/>
    </source>
</evidence>
<accession>A0A176RWN3</accession>
<keyword evidence="1" id="KW-0812">Transmembrane</keyword>
<gene>
    <name evidence="2" type="ORF">THIOM_004193</name>
</gene>
<organism evidence="2 3">
    <name type="scientific">Candidatus Thiomargarita nelsonii</name>
    <dbReference type="NCBI Taxonomy" id="1003181"/>
    <lineage>
        <taxon>Bacteria</taxon>
        <taxon>Pseudomonadati</taxon>
        <taxon>Pseudomonadota</taxon>
        <taxon>Gammaproteobacteria</taxon>
        <taxon>Thiotrichales</taxon>
        <taxon>Thiotrichaceae</taxon>
        <taxon>Thiomargarita</taxon>
    </lineage>
</organism>
<comment type="caution">
    <text evidence="2">The sequence shown here is derived from an EMBL/GenBank/DDBJ whole genome shotgun (WGS) entry which is preliminary data.</text>
</comment>
<dbReference type="AlphaFoldDB" id="A0A176RWN3"/>